<keyword evidence="2" id="KW-1185">Reference proteome</keyword>
<dbReference type="Gene3D" id="2.40.500.10">
    <property type="entry name" value="Upper collar protein gp10 (connector protein)"/>
    <property type="match status" value="1"/>
</dbReference>
<proteinExistence type="predicted"/>
<dbReference type="KEGG" id="vg:56239304"/>
<organism evidence="1 2">
    <name type="scientific">Bacillus phage vB_Bpu_PumA1</name>
    <dbReference type="NCBI Taxonomy" id="2662127"/>
    <lineage>
        <taxon>Viruses</taxon>
        <taxon>Duplodnaviria</taxon>
        <taxon>Heunggongvirae</taxon>
        <taxon>Uroviricota</taxon>
        <taxon>Caudoviricetes</taxon>
        <taxon>Salasmaviridae</taxon>
        <taxon>Bundooravirus</taxon>
        <taxon>Bundooravirus PumA1</taxon>
    </lineage>
</organism>
<dbReference type="EMBL" id="MN524844">
    <property type="protein sequence ID" value="QGH74209.1"/>
    <property type="molecule type" value="Genomic_DNA"/>
</dbReference>
<dbReference type="InterPro" id="IPR008016">
    <property type="entry name" value="Gp10"/>
</dbReference>
<dbReference type="Proteomes" id="UP000361147">
    <property type="component" value="Segment"/>
</dbReference>
<dbReference type="GeneID" id="56239304"/>
<evidence type="ECO:0000313" key="2">
    <source>
        <dbReference type="Proteomes" id="UP000361147"/>
    </source>
</evidence>
<dbReference type="Pfam" id="PF05352">
    <property type="entry name" value="Phage_connector"/>
    <property type="match status" value="1"/>
</dbReference>
<dbReference type="Gene3D" id="3.30.1350.20">
    <property type="entry name" value="Bacteriophage PHI-29 conector. Domain 3"/>
    <property type="match status" value="1"/>
</dbReference>
<protein>
    <submittedName>
        <fullName evidence="1">Upper collar protein</fullName>
    </submittedName>
</protein>
<accession>A0A5Q2WB79</accession>
<dbReference type="InterPro" id="IPR036199">
    <property type="entry name" value="Gp10_sf"/>
</dbReference>
<name>A0A5Q2WB79_9CAUD</name>
<reference evidence="1 2" key="1">
    <citation type="submission" date="2019-09" db="EMBL/GenBank/DDBJ databases">
        <title>Isolation and characterization of two phi29 phages that infect Bacillus pumilis.</title>
        <authorList>
            <person name="Batinovic S."/>
            <person name="Rice D."/>
            <person name="Beer M."/>
            <person name="Petrovski S."/>
        </authorList>
    </citation>
    <scope>NUCLEOTIDE SEQUENCE [LARGE SCALE GENOMIC DNA]</scope>
</reference>
<dbReference type="SUPFAM" id="SSF56826">
    <property type="entry name" value="Upper collar protein gp10 (connector protein)"/>
    <property type="match status" value="1"/>
</dbReference>
<sequence>MTRRKKGKNSFKSINEVTRQRGVDWFTHYNRYLKNIALQMFEWKNLPVSVDPRYLEMSLHGYGYVCFVKDKNLGYIVSQGSMSGTLNHYLMPTHFHAVSGRYRGTFPIYRYSDIKPNNACVVITNNDVLQPTYPSLRMFAQELANTKQIKSVNLKAQKTPVFIAVNGQVDKLTWLNIFDEMEGNAPAIMVDKKLSLKDMEVFNTNAPYVVDKIDIEFMALWREAMMYLGYNTANTEKKERLNTAEVHSNNEQIEASGNVMLKARKEACANINELYGLNVDVEIRQEVFDDMKSMLRGEVAKNVE</sequence>
<dbReference type="RefSeq" id="YP_009910586.1">
    <property type="nucleotide sequence ID" value="NC_049971.1"/>
</dbReference>
<dbReference type="Gene3D" id="1.10.246.30">
    <property type="match status" value="1"/>
</dbReference>
<evidence type="ECO:0000313" key="1">
    <source>
        <dbReference type="EMBL" id="QGH74209.1"/>
    </source>
</evidence>